<feature type="domain" description="Cyclic nucleotide-binding" evidence="5">
    <location>
        <begin position="3058"/>
        <end position="3162"/>
    </location>
</feature>
<sequence>MNYIIEKSNKTEKTIIYNKTYIELFEENLNYHKNNISLVYNNNFLNYYELNKNGNKLARYLNKIGNKKNDRIAIYLDESIEMITSIIGVLKSSSSFIPMPDIFPINRVIDIIENASAKILITKRKLIENINLNAKVIYIDEVDLSYESGENVLIENNVEDCIYNIYTSGSTGKPKGVSISNKNIINFSNYIKDRFEISQKDNFSKFAGFGFDASIIEIMPCLLNGCTLHILDKEIKSDITKLNEYFENNNITISFLPTQFAEIFMQEVKNKSLRYLITGGEQLKKYELNNYHIVNIYGPTETTVAATDYEILSDNIDKIPIGKPIDNYKIYIINSNMQLCSIEEEGELCIAGDGVGLGYINLPNLNSEKFITNPFIHQDDPLFEKYSKIYRSGDLAKWLPDGNIEFVGRIDFQVKIRGFRIELGEIEQKLIHFKEIKECVAISLKDSLEQDYICAYYVSNHKINEQELKDYLSLSLPDYMIPSLFYWLEKFPINANGKIDRKNLPIPELQIQTEYIPPNNEIEIFICDTIKEILNISKVSMTSNFLSLGGNSLKAIQFVGKIKNKFDIQVRDILKSKTIAEITSKISPKKEQIQILKSDLKKYPATKSQKGVYFASIIKPNSIIYNTTSSFLIEGNLDSEKLERSIQNLLDNNKILRCNFIIENDILIQVIHDKYKFHLNMEEIHSSDIKSSFINFVKPFNLESDPLIRFKLLKESNKKNILFIDIHHLINDGYSQNLLIQDLFHIYNDSVSNKLSVDYLDYSLIEENINKEKTIEFWKNNLIHFEKTQISFDYPENDFNSEGNQIILNIPNHLFDKISTITQKLKITPYCFFLSAFAILLYKYSRRNQVTMGGFFSGRQLPETQNMLGMFVSSLPILIDINNKSSIENCLIEIQNKITDILEYQNISLSELIEINKLNIDNGRNPFFTNTFNYVELDNYHSKNINFNNINIQNSNKSNFDLSLNLFKIENKIQAIFEYSKSSYNFETVETVKEGFFQILNEITEINKFVNQINFININEKSIILNKFNNTDYDFKNKLTFIENFQEKAKEFPNNAALIFKEIKYTYHELNIIGNQIAYLLKDHLANYNDKIAIYLDESVEMITGIIGVLKASASYIPIPDSFPIDRVNEILKDSNSKILITNSNFSEKIKPINKDIKVIFLDKFEYSKYDKNNLPIKTNLNDCLYHIYTSGSTGKPKGVSINNKSTINFSLNIIQKLMLNEKDQFSKFAGYGFDASIVEIMPCFMTGSCLHILEKSIKLDIQKLNKYLENNNITISFLPTQFAELFMHQSDNKSLRYLITGGDRLKIIKKSNYKILNFYGPTEATVGCTYYEVLNDNLKNIPIGAPLLNYKIYITDSDMNLCPIGVEGELCISGEGLAVEYIQLPELTAQKFIANPFIDNNDPLYKKYSKLYKTGDLAKWLPDGNIDYIGRIDFQVKIRGFRIELGEIEQSILKINEISECLVMPLKENNQENYLCAYYVSPISLDESFISNYLSKSLPDYMIPSYFYWLKSFPINQNGKIDRKNLPTPEYNIEKNIILPKNSKEEFIYQCAVDVLKLSQISMDSNFFQLGGNSLKAVEFVSKIQQKFNINISDIFKHKYLNKISLNLTEKSNEKIIEKNNLNKFPITESQKGIYFASIIDENSTIYNIPIAIEITGKLNKDKLGESIDKIIHENRILRTKFILEENSIFQIIDENINIKKDFQKSRYEEISTLFNEFITPFNLRESPLIRIKLVQIENKKHILFIDTHHIINDGFSQNLFIKELFKYYYGEQKTLNTLDYLDYAIFEKNNIEVRNSSVEYWKKNISKIEKSYLPFDFPEYQFNDSGNIITIDIDNNLFHRIINFSSKNNFTLYNILLSAYSILIYKIARNHNITIGGFFSGRYLSDMQNMLGMFVSTLPITININPEESIEEFLNSIQLQISNTLEHQNFSISELSNLKDSPSENGRNKFFNNAFNLIEYSENKYKDLNLNMINLKTKTRAHFDLTLNCYKLNNKIKIDFEYSTHSYKEESIKTFIHSYISILTDIVENKKIIKNINFITNENEHTILNQFNNTNRSVDYSKSFIQIFEDNSLKYKNKTALVFKDNFLTYSELNSIGNQIARFLIENEIKKVDKIGIYIDESFEMITSIIGILKTGASFIPMANTFPINRVIDILKDSESKFLITNKATLDQSLENLLNVKVIYIDELNIKKFNSENINIKQDLTDCIYSIYTSGSTGKPKGISISQKNIINLCNYYKNDFNLSEFDNFSKYAGFGFDASILEIMPILFSGGSLHIIEKCIKLDTNKLNEYFEKNNITFSFLPTQFSELFIQETDNKSLKYLIVGGDKLKKVTKRNYKIINGYGPSETTVVCTNFEVDRSDYLNIPIGKPIDNCKIYILDQDLNLCPTGIAGELCISGHGVGLGYINLPETNKDKFIVNPFSKDNDYSLLYKSGDLAKWLPDGNIEFLGRIDFQVKIRGFRIELGEIEHQMSLFPNIKECIVLSLKDHLKQDYLCAYYISESEIQNDKLRDYLSQNLPEYMIPSLFYWMNDFPINDSGKIDRKKLPIPEMIKTHHIAPRNEKEKWIASHFEEILEIKQLSVLSNFFEIGGNSLKAVQLVSKIQKQYDIKVSDIFKYKTIENIAKNLKEYETGFNIEHRFKQIKDKLKGSENQNIYFDKKQEELYFEKLKPYASFIPEENKDLNILVTGATGYLGSHVILELLFETNYPISVIIRESNENSKEKFYNILNHYNGSNIPENLLNKIQIYIGDISFEKFKMSEDNFEFLKNTVNCVINCAANVKHYGDYNTFYQDNVTTVQNLINFCQFGMKNLHHVSTYSVSMIENLSISKNEIFTEFDFRDSSLIDNYYIKTKAEAENLIHEAYINKKLNANIYRVGNLVFNTNTSLHQINIENNGFYQKLKCLFNIDSLCTHDSIDLTELSPINKTAQAIVLILKQKNLNNEIFHIYNDQLYRLSEIFKTNSQINLNYDNLEVFIDKIANLYKFNYTNKMLNNFMLHMGWMNLLPTTTEITLKNDKTKLILNKLDFQWGEIKDSYFEDMINHAYENRVKSLKENDTFLGLNKNFIKKMNSYSKLKIVDENEIILSPTKNDGSIYVILNGFAQISIKSLNGGWVSSIGILSEGDLIGIENLAQFQNKNIIIDSILGELVMLEIDKNSIQNLKSSYNAFYEAIFTYAIKSLHNNNLLISNFV</sequence>
<dbReference type="Proteomes" id="UP000437748">
    <property type="component" value="Unassembled WGS sequence"/>
</dbReference>
<dbReference type="InterPro" id="IPR023213">
    <property type="entry name" value="CAT-like_dom_sf"/>
</dbReference>
<dbReference type="InterPro" id="IPR018490">
    <property type="entry name" value="cNMP-bd_dom_sf"/>
</dbReference>
<evidence type="ECO:0000256" key="2">
    <source>
        <dbReference type="ARBA" id="ARBA00022450"/>
    </source>
</evidence>
<dbReference type="OrthoDB" id="5298966at2"/>
<dbReference type="InterPro" id="IPR009081">
    <property type="entry name" value="PP-bd_ACP"/>
</dbReference>
<dbReference type="Gene3D" id="3.30.559.30">
    <property type="entry name" value="Nonribosomal peptide synthetase, condensation domain"/>
    <property type="match status" value="2"/>
</dbReference>
<dbReference type="Gene3D" id="3.30.300.30">
    <property type="match status" value="3"/>
</dbReference>
<dbReference type="RefSeq" id="WP_153418082.1">
    <property type="nucleotide sequence ID" value="NZ_WFLM01000001.1"/>
</dbReference>
<dbReference type="Gene3D" id="3.40.50.720">
    <property type="entry name" value="NAD(P)-binding Rossmann-like Domain"/>
    <property type="match status" value="1"/>
</dbReference>
<dbReference type="Pfam" id="PF07993">
    <property type="entry name" value="NAD_binding_4"/>
    <property type="match status" value="1"/>
</dbReference>
<dbReference type="InterPro" id="IPR025110">
    <property type="entry name" value="AMP-bd_C"/>
</dbReference>
<dbReference type="InterPro" id="IPR006162">
    <property type="entry name" value="Ppantetheine_attach_site"/>
</dbReference>
<dbReference type="Pfam" id="PF00501">
    <property type="entry name" value="AMP-binding"/>
    <property type="match status" value="3"/>
</dbReference>
<reference evidence="7 8" key="1">
    <citation type="submission" date="2019-10" db="EMBL/GenBank/DDBJ databases">
        <title>New species of Slilvanegrellaceae.</title>
        <authorList>
            <person name="Pitt A."/>
            <person name="Hahn M.W."/>
        </authorList>
    </citation>
    <scope>NUCLEOTIDE SEQUENCE [LARGE SCALE GENOMIC DNA]</scope>
    <source>
        <strain evidence="7 8">SP-Ram-0.45-NSY-1</strain>
    </source>
</reference>
<dbReference type="InterPro" id="IPR014710">
    <property type="entry name" value="RmlC-like_jellyroll"/>
</dbReference>
<feature type="domain" description="Carrier" evidence="6">
    <location>
        <begin position="2559"/>
        <end position="2635"/>
    </location>
</feature>
<dbReference type="Pfam" id="PF00550">
    <property type="entry name" value="PP-binding"/>
    <property type="match status" value="3"/>
</dbReference>
<dbReference type="Gene3D" id="1.10.1200.10">
    <property type="entry name" value="ACP-like"/>
    <property type="match status" value="3"/>
</dbReference>
<dbReference type="SUPFAM" id="SSF47336">
    <property type="entry name" value="ACP-like"/>
    <property type="match status" value="3"/>
</dbReference>
<dbReference type="Pfam" id="PF00668">
    <property type="entry name" value="Condensation"/>
    <property type="match status" value="2"/>
</dbReference>
<protein>
    <submittedName>
        <fullName evidence="7">Amino acid adenylation domain-containing protein</fullName>
    </submittedName>
</protein>
<dbReference type="InterPro" id="IPR036291">
    <property type="entry name" value="NAD(P)-bd_dom_sf"/>
</dbReference>
<dbReference type="PANTHER" id="PTHR45527">
    <property type="entry name" value="NONRIBOSOMAL PEPTIDE SYNTHETASE"/>
    <property type="match status" value="1"/>
</dbReference>
<comment type="cofactor">
    <cofactor evidence="1">
        <name>pantetheine 4'-phosphate</name>
        <dbReference type="ChEBI" id="CHEBI:47942"/>
    </cofactor>
</comment>
<evidence type="ECO:0000259" key="5">
    <source>
        <dbReference type="PROSITE" id="PS50042"/>
    </source>
</evidence>
<dbReference type="PANTHER" id="PTHR45527:SF1">
    <property type="entry name" value="FATTY ACID SYNTHASE"/>
    <property type="match status" value="1"/>
</dbReference>
<feature type="domain" description="Carrier" evidence="6">
    <location>
        <begin position="1540"/>
        <end position="1621"/>
    </location>
</feature>
<keyword evidence="2" id="KW-0596">Phosphopantetheine</keyword>
<dbReference type="PROSITE" id="PS00012">
    <property type="entry name" value="PHOSPHOPANTETHEINE"/>
    <property type="match status" value="1"/>
</dbReference>
<dbReference type="GO" id="GO:0016874">
    <property type="term" value="F:ligase activity"/>
    <property type="evidence" value="ECO:0007669"/>
    <property type="project" value="UniProtKB-KW"/>
</dbReference>
<dbReference type="PROSITE" id="PS50075">
    <property type="entry name" value="CARRIER"/>
    <property type="match status" value="3"/>
</dbReference>
<dbReference type="SUPFAM" id="SSF56801">
    <property type="entry name" value="Acetyl-CoA synthetase-like"/>
    <property type="match status" value="3"/>
</dbReference>
<dbReference type="InterPro" id="IPR010071">
    <property type="entry name" value="AA_adenyl_dom"/>
</dbReference>
<dbReference type="SUPFAM" id="SSF51735">
    <property type="entry name" value="NAD(P)-binding Rossmann-fold domains"/>
    <property type="match status" value="1"/>
</dbReference>
<accession>A0A6N6VXU0</accession>
<dbReference type="GO" id="GO:0031177">
    <property type="term" value="F:phosphopantetheine binding"/>
    <property type="evidence" value="ECO:0007669"/>
    <property type="project" value="TreeGrafter"/>
</dbReference>
<dbReference type="GO" id="GO:0005737">
    <property type="term" value="C:cytoplasm"/>
    <property type="evidence" value="ECO:0007669"/>
    <property type="project" value="TreeGrafter"/>
</dbReference>
<evidence type="ECO:0000313" key="7">
    <source>
        <dbReference type="EMBL" id="KAB8040567.1"/>
    </source>
</evidence>
<dbReference type="InterPro" id="IPR000873">
    <property type="entry name" value="AMP-dep_synth/lig_dom"/>
</dbReference>
<evidence type="ECO:0000256" key="4">
    <source>
        <dbReference type="ARBA" id="ARBA00022598"/>
    </source>
</evidence>
<dbReference type="EMBL" id="WFLM01000001">
    <property type="protein sequence ID" value="KAB8040567.1"/>
    <property type="molecule type" value="Genomic_DNA"/>
</dbReference>
<dbReference type="Gene3D" id="3.40.50.980">
    <property type="match status" value="6"/>
</dbReference>
<dbReference type="SUPFAM" id="SSF51206">
    <property type="entry name" value="cAMP-binding domain-like"/>
    <property type="match status" value="1"/>
</dbReference>
<dbReference type="GO" id="GO:0044550">
    <property type="term" value="P:secondary metabolite biosynthetic process"/>
    <property type="evidence" value="ECO:0007669"/>
    <property type="project" value="TreeGrafter"/>
</dbReference>
<dbReference type="InterPro" id="IPR000595">
    <property type="entry name" value="cNMP-bd_dom"/>
</dbReference>
<evidence type="ECO:0000259" key="6">
    <source>
        <dbReference type="PROSITE" id="PS50075"/>
    </source>
</evidence>
<dbReference type="InterPro" id="IPR001242">
    <property type="entry name" value="Condensation_dom"/>
</dbReference>
<evidence type="ECO:0000313" key="8">
    <source>
        <dbReference type="Proteomes" id="UP000437748"/>
    </source>
</evidence>
<dbReference type="InterPro" id="IPR013120">
    <property type="entry name" value="FAR_NAD-bd"/>
</dbReference>
<dbReference type="Gene3D" id="2.30.38.10">
    <property type="entry name" value="Luciferase, Domain 3"/>
    <property type="match status" value="3"/>
</dbReference>
<evidence type="ECO:0000256" key="1">
    <source>
        <dbReference type="ARBA" id="ARBA00001957"/>
    </source>
</evidence>
<keyword evidence="3" id="KW-0597">Phosphoprotein</keyword>
<dbReference type="Gene3D" id="3.30.559.10">
    <property type="entry name" value="Chloramphenicol acetyltransferase-like domain"/>
    <property type="match status" value="2"/>
</dbReference>
<feature type="domain" description="Carrier" evidence="6">
    <location>
        <begin position="517"/>
        <end position="600"/>
    </location>
</feature>
<comment type="caution">
    <text evidence="7">The sequence shown here is derived from an EMBL/GenBank/DDBJ whole genome shotgun (WGS) entry which is preliminary data.</text>
</comment>
<dbReference type="PROSITE" id="PS50042">
    <property type="entry name" value="CNMP_BINDING_3"/>
    <property type="match status" value="1"/>
</dbReference>
<dbReference type="NCBIfam" id="NF003417">
    <property type="entry name" value="PRK04813.1"/>
    <property type="match status" value="3"/>
</dbReference>
<gene>
    <name evidence="7" type="ORF">GCL60_01215</name>
</gene>
<dbReference type="InterPro" id="IPR045851">
    <property type="entry name" value="AMP-bd_C_sf"/>
</dbReference>
<dbReference type="Pfam" id="PF13193">
    <property type="entry name" value="AMP-binding_C"/>
    <property type="match status" value="2"/>
</dbReference>
<dbReference type="SUPFAM" id="SSF52777">
    <property type="entry name" value="CoA-dependent acyltransferases"/>
    <property type="match status" value="4"/>
</dbReference>
<dbReference type="NCBIfam" id="TIGR01733">
    <property type="entry name" value="AA-adenyl-dom"/>
    <property type="match status" value="3"/>
</dbReference>
<dbReference type="Gene3D" id="2.60.120.10">
    <property type="entry name" value="Jelly Rolls"/>
    <property type="match status" value="1"/>
</dbReference>
<organism evidence="7 8">
    <name type="scientific">Silvanigrella paludirubra</name>
    <dbReference type="NCBI Taxonomy" id="2499159"/>
    <lineage>
        <taxon>Bacteria</taxon>
        <taxon>Pseudomonadati</taxon>
        <taxon>Bdellovibrionota</taxon>
        <taxon>Oligoflexia</taxon>
        <taxon>Silvanigrellales</taxon>
        <taxon>Silvanigrellaceae</taxon>
        <taxon>Silvanigrella</taxon>
    </lineage>
</organism>
<evidence type="ECO:0000256" key="3">
    <source>
        <dbReference type="ARBA" id="ARBA00022553"/>
    </source>
</evidence>
<keyword evidence="8" id="KW-1185">Reference proteome</keyword>
<dbReference type="GO" id="GO:0043041">
    <property type="term" value="P:amino acid activation for nonribosomal peptide biosynthetic process"/>
    <property type="evidence" value="ECO:0007669"/>
    <property type="project" value="TreeGrafter"/>
</dbReference>
<name>A0A6N6VXU0_9BACT</name>
<keyword evidence="4" id="KW-0436">Ligase</keyword>
<proteinExistence type="predicted"/>
<dbReference type="InterPro" id="IPR036736">
    <property type="entry name" value="ACP-like_sf"/>
</dbReference>